<dbReference type="Proteomes" id="UP000823941">
    <property type="component" value="Chromosome 3"/>
</dbReference>
<keyword evidence="2" id="KW-1185">Reference proteome</keyword>
<gene>
    <name evidence="1" type="ORF">JYU34_001637</name>
</gene>
<proteinExistence type="predicted"/>
<comment type="caution">
    <text evidence="1">The sequence shown here is derived from an EMBL/GenBank/DDBJ whole genome shotgun (WGS) entry which is preliminary data.</text>
</comment>
<reference evidence="1 2" key="1">
    <citation type="submission" date="2021-06" db="EMBL/GenBank/DDBJ databases">
        <title>A haploid diamondback moth (Plutella xylostella L.) genome assembly resolves 31 chromosomes and identifies a diamide resistance mutation.</title>
        <authorList>
            <person name="Ward C.M."/>
            <person name="Perry K.D."/>
            <person name="Baker G."/>
            <person name="Powis K."/>
            <person name="Heckel D.G."/>
            <person name="Baxter S.W."/>
        </authorList>
    </citation>
    <scope>NUCLEOTIDE SEQUENCE [LARGE SCALE GENOMIC DNA]</scope>
    <source>
        <strain evidence="1 2">LV</strain>
        <tissue evidence="1">Single pupa</tissue>
    </source>
</reference>
<evidence type="ECO:0000313" key="1">
    <source>
        <dbReference type="EMBL" id="KAG7312177.1"/>
    </source>
</evidence>
<dbReference type="EMBL" id="JAHIBW010000003">
    <property type="protein sequence ID" value="KAG7312177.1"/>
    <property type="molecule type" value="Genomic_DNA"/>
</dbReference>
<organism evidence="1 2">
    <name type="scientific">Plutella xylostella</name>
    <name type="common">Diamondback moth</name>
    <name type="synonym">Plutella maculipennis</name>
    <dbReference type="NCBI Taxonomy" id="51655"/>
    <lineage>
        <taxon>Eukaryota</taxon>
        <taxon>Metazoa</taxon>
        <taxon>Ecdysozoa</taxon>
        <taxon>Arthropoda</taxon>
        <taxon>Hexapoda</taxon>
        <taxon>Insecta</taxon>
        <taxon>Pterygota</taxon>
        <taxon>Neoptera</taxon>
        <taxon>Endopterygota</taxon>
        <taxon>Lepidoptera</taxon>
        <taxon>Glossata</taxon>
        <taxon>Ditrysia</taxon>
        <taxon>Yponomeutoidea</taxon>
        <taxon>Plutellidae</taxon>
        <taxon>Plutella</taxon>
    </lineage>
</organism>
<protein>
    <submittedName>
        <fullName evidence="1">Uncharacterized protein</fullName>
    </submittedName>
</protein>
<name>A0ABQ7R4F0_PLUXY</name>
<evidence type="ECO:0000313" key="2">
    <source>
        <dbReference type="Proteomes" id="UP000823941"/>
    </source>
</evidence>
<accession>A0ABQ7R4F0</accession>
<sequence>MARPKPLLLRKWPNGRDVATGYTNMVSIVGYQLARNGVWIGPRVLDSPAQFASDIGSLLQLLLCPRVYTCRSQAVPLACCQARGFLPADVFHDSGE</sequence>